<reference evidence="11 12" key="1">
    <citation type="submission" date="2020-08" db="EMBL/GenBank/DDBJ databases">
        <title>Genomic Encyclopedia of Type Strains, Phase IV (KMG-V): Genome sequencing to study the core and pangenomes of soil and plant-associated prokaryotes.</title>
        <authorList>
            <person name="Whitman W."/>
        </authorList>
    </citation>
    <scope>NUCLEOTIDE SEQUENCE [LARGE SCALE GENOMIC DNA]</scope>
    <source>
        <strain evidence="11 12">SEMIA 4034</strain>
    </source>
</reference>
<keyword evidence="4" id="KW-0547">Nucleotide-binding</keyword>
<evidence type="ECO:0000256" key="3">
    <source>
        <dbReference type="ARBA" id="ARBA00022723"/>
    </source>
</evidence>
<dbReference type="GO" id="GO:0008616">
    <property type="term" value="P:tRNA queuosine(34) biosynthetic process"/>
    <property type="evidence" value="ECO:0007669"/>
    <property type="project" value="UniProtKB-KW"/>
</dbReference>
<evidence type="ECO:0000256" key="8">
    <source>
        <dbReference type="ARBA" id="ARBA00037993"/>
    </source>
</evidence>
<evidence type="ECO:0000256" key="9">
    <source>
        <dbReference type="ARBA" id="ARBA00039149"/>
    </source>
</evidence>
<gene>
    <name evidence="11" type="ORF">GGI59_006241</name>
</gene>
<dbReference type="Proteomes" id="UP000528824">
    <property type="component" value="Unassembled WGS sequence"/>
</dbReference>
<comment type="caution">
    <text evidence="11">The sequence shown here is derived from an EMBL/GenBank/DDBJ whole genome shotgun (WGS) entry which is preliminary data.</text>
</comment>
<dbReference type="PANTHER" id="PTHR42914:SF1">
    <property type="entry name" value="7-CYANO-7-DEAZAGUANINE SYNTHASE"/>
    <property type="match status" value="1"/>
</dbReference>
<evidence type="ECO:0000313" key="12">
    <source>
        <dbReference type="Proteomes" id="UP000528824"/>
    </source>
</evidence>
<dbReference type="Pfam" id="PF06508">
    <property type="entry name" value="QueC"/>
    <property type="match status" value="1"/>
</dbReference>
<organism evidence="11 12">
    <name type="scientific">Rhizobium lentis</name>
    <dbReference type="NCBI Taxonomy" id="1138194"/>
    <lineage>
        <taxon>Bacteria</taxon>
        <taxon>Pseudomonadati</taxon>
        <taxon>Pseudomonadota</taxon>
        <taxon>Alphaproteobacteria</taxon>
        <taxon>Hyphomicrobiales</taxon>
        <taxon>Rhizobiaceae</taxon>
        <taxon>Rhizobium/Agrobacterium group</taxon>
        <taxon>Rhizobium</taxon>
    </lineage>
</organism>
<dbReference type="PANTHER" id="PTHR42914">
    <property type="entry name" value="7-CYANO-7-DEAZAGUANINE SYNTHASE"/>
    <property type="match status" value="1"/>
</dbReference>
<evidence type="ECO:0000256" key="2">
    <source>
        <dbReference type="ARBA" id="ARBA00022598"/>
    </source>
</evidence>
<sequence length="229" mass="24830">MMIEFGKHDPIVVVLSGGIDSSVLLYSAIEAGKQVTLFHGYYNKPSSQHELAFAKWASQNFRLPLEVVDLSGITSMQVGYVDPVQIASDEADMKAEELNNENAISGFHTLVSAVAYFTQITGNAAFALGLIAEQEARRPELRIALDLFEQFLQKLNPHSAAPALLSPLLGLAKKDVIKLGAQMNVPLERTWSCSAAVQSSNHCGVCSQCNERKQAFIDSGVPDVTTYSA</sequence>
<dbReference type="InterPro" id="IPR014729">
    <property type="entry name" value="Rossmann-like_a/b/a_fold"/>
</dbReference>
<evidence type="ECO:0000256" key="10">
    <source>
        <dbReference type="ARBA" id="ARBA00047890"/>
    </source>
</evidence>
<dbReference type="RefSeq" id="WP_183919733.1">
    <property type="nucleotide sequence ID" value="NZ_JACHBB010000025.1"/>
</dbReference>
<dbReference type="SUPFAM" id="SSF52402">
    <property type="entry name" value="Adenine nucleotide alpha hydrolases-like"/>
    <property type="match status" value="1"/>
</dbReference>
<evidence type="ECO:0000256" key="6">
    <source>
        <dbReference type="ARBA" id="ARBA00022833"/>
    </source>
</evidence>
<accession>A0A7W8XKF9</accession>
<evidence type="ECO:0000313" key="11">
    <source>
        <dbReference type="EMBL" id="MBB5564532.1"/>
    </source>
</evidence>
<proteinExistence type="inferred from homology"/>
<dbReference type="GO" id="GO:0046872">
    <property type="term" value="F:metal ion binding"/>
    <property type="evidence" value="ECO:0007669"/>
    <property type="project" value="UniProtKB-KW"/>
</dbReference>
<keyword evidence="5" id="KW-0671">Queuosine biosynthesis</keyword>
<dbReference type="GO" id="GO:0016874">
    <property type="term" value="F:ligase activity"/>
    <property type="evidence" value="ECO:0007669"/>
    <property type="project" value="UniProtKB-KW"/>
</dbReference>
<comment type="similarity">
    <text evidence="8">Belongs to the QueC family.</text>
</comment>
<keyword evidence="3" id="KW-0479">Metal-binding</keyword>
<dbReference type="Gene3D" id="3.40.50.620">
    <property type="entry name" value="HUPs"/>
    <property type="match status" value="1"/>
</dbReference>
<evidence type="ECO:0000256" key="5">
    <source>
        <dbReference type="ARBA" id="ARBA00022785"/>
    </source>
</evidence>
<protein>
    <recommendedName>
        <fullName evidence="9">7-cyano-7-deazaguanine synthase</fullName>
        <ecNumber evidence="9">6.3.4.20</ecNumber>
    </recommendedName>
</protein>
<dbReference type="AlphaFoldDB" id="A0A7W8XKF9"/>
<name>A0A7W8XKF9_9HYPH</name>
<dbReference type="InterPro" id="IPR018317">
    <property type="entry name" value="QueC"/>
</dbReference>
<evidence type="ECO:0000256" key="1">
    <source>
        <dbReference type="ARBA" id="ARBA00005061"/>
    </source>
</evidence>
<comment type="catalytic activity">
    <reaction evidence="10">
        <text>7-carboxy-7-carbaguanine + NH4(+) + 2 ATP = 7-cyano-7-carbaguanine + 2 AMP + 2 diphosphate + 2 H(+)</text>
        <dbReference type="Rhea" id="RHEA:27982"/>
        <dbReference type="ChEBI" id="CHEBI:15378"/>
        <dbReference type="ChEBI" id="CHEBI:28938"/>
        <dbReference type="ChEBI" id="CHEBI:30616"/>
        <dbReference type="ChEBI" id="CHEBI:33019"/>
        <dbReference type="ChEBI" id="CHEBI:45075"/>
        <dbReference type="ChEBI" id="CHEBI:61036"/>
        <dbReference type="ChEBI" id="CHEBI:456215"/>
        <dbReference type="EC" id="6.3.4.20"/>
    </reaction>
</comment>
<dbReference type="GO" id="GO:0005524">
    <property type="term" value="F:ATP binding"/>
    <property type="evidence" value="ECO:0007669"/>
    <property type="project" value="UniProtKB-KW"/>
</dbReference>
<keyword evidence="6" id="KW-0862">Zinc</keyword>
<dbReference type="EC" id="6.3.4.20" evidence="9"/>
<keyword evidence="7" id="KW-0067">ATP-binding</keyword>
<comment type="pathway">
    <text evidence="1">Purine metabolism; 7-cyano-7-deazaguanine biosynthesis.</text>
</comment>
<keyword evidence="2 11" id="KW-0436">Ligase</keyword>
<dbReference type="EMBL" id="JACHBC010000024">
    <property type="protein sequence ID" value="MBB5564532.1"/>
    <property type="molecule type" value="Genomic_DNA"/>
</dbReference>
<evidence type="ECO:0000256" key="7">
    <source>
        <dbReference type="ARBA" id="ARBA00022840"/>
    </source>
</evidence>
<evidence type="ECO:0000256" key="4">
    <source>
        <dbReference type="ARBA" id="ARBA00022741"/>
    </source>
</evidence>
<keyword evidence="12" id="KW-1185">Reference proteome</keyword>